<feature type="transmembrane region" description="Helical" evidence="13">
    <location>
        <begin position="309"/>
        <end position="329"/>
    </location>
</feature>
<dbReference type="Gene3D" id="3.40.50.720">
    <property type="entry name" value="NAD(P)-binding Rossmann-like Domain"/>
    <property type="match status" value="1"/>
</dbReference>
<evidence type="ECO:0000256" key="5">
    <source>
        <dbReference type="ARBA" id="ARBA00022857"/>
    </source>
</evidence>
<comment type="pathway">
    <text evidence="2">Lipid metabolism; sphingolipid metabolism.</text>
</comment>
<dbReference type="PANTHER" id="PTHR43550:SF3">
    <property type="entry name" value="3-KETODIHYDROSPHINGOSINE REDUCTASE"/>
    <property type="match status" value="1"/>
</dbReference>
<accession>A0AAX6MGG1</accession>
<feature type="compositionally biased region" description="Low complexity" evidence="12">
    <location>
        <begin position="153"/>
        <end position="169"/>
    </location>
</feature>
<dbReference type="AlphaFoldDB" id="A0AAX6MGG1"/>
<evidence type="ECO:0000256" key="4">
    <source>
        <dbReference type="ARBA" id="ARBA00022824"/>
    </source>
</evidence>
<sequence>MPPKTQFPVEGRTVVITGGSRGMGLAVGRQLAEKGANIVVIARDYERLLQAVEHMRQGAQNPQDQRFIAIRADLTLPSEATRVIDEVVSWNLGSSPDIVWCCAGSTHPTLFVDTPVSEFQNLMNSNYFTSLYITHAVLTLWLKKPSRKETASIAADATTDSATTAQSSTPSPPPARHIIFTASFLALYSFTGYSPYSPSKAALRSLCDSLSQEMNLYAAAHPQEPPVRLHTIFPAGITGESFDAENRIKPDITKMLEAGDKPQTPEVIARKSIQALESGHELITTDFLTALVKRSMLGGSTRGGFFKGLWDWLLACLLAVVMVFVRGDMDKKVRDWGRKFGDSGNQPSRV</sequence>
<dbReference type="PRINTS" id="PR00081">
    <property type="entry name" value="GDHRDH"/>
</dbReference>
<organism evidence="14 15">
    <name type="scientific">Daldinia eschscholtzii</name>
    <dbReference type="NCBI Taxonomy" id="292717"/>
    <lineage>
        <taxon>Eukaryota</taxon>
        <taxon>Fungi</taxon>
        <taxon>Dikarya</taxon>
        <taxon>Ascomycota</taxon>
        <taxon>Pezizomycotina</taxon>
        <taxon>Sordariomycetes</taxon>
        <taxon>Xylariomycetidae</taxon>
        <taxon>Xylariales</taxon>
        <taxon>Hypoxylaceae</taxon>
        <taxon>Daldinia</taxon>
    </lineage>
</organism>
<proteinExistence type="predicted"/>
<comment type="caution">
    <text evidence="14">The sequence shown here is derived from an EMBL/GenBank/DDBJ whole genome shotgun (WGS) entry which is preliminary data.</text>
</comment>
<dbReference type="EMBL" id="JBANMG010000007">
    <property type="protein sequence ID" value="KAK6951252.1"/>
    <property type="molecule type" value="Genomic_DNA"/>
</dbReference>
<evidence type="ECO:0000256" key="8">
    <source>
        <dbReference type="ARBA" id="ARBA00023098"/>
    </source>
</evidence>
<keyword evidence="13" id="KW-0812">Transmembrane</keyword>
<evidence type="ECO:0000256" key="13">
    <source>
        <dbReference type="SAM" id="Phobius"/>
    </source>
</evidence>
<name>A0AAX6MGG1_9PEZI</name>
<evidence type="ECO:0000256" key="3">
    <source>
        <dbReference type="ARBA" id="ARBA00004991"/>
    </source>
</evidence>
<evidence type="ECO:0000256" key="7">
    <source>
        <dbReference type="ARBA" id="ARBA00023002"/>
    </source>
</evidence>
<evidence type="ECO:0000256" key="9">
    <source>
        <dbReference type="ARBA" id="ARBA00026112"/>
    </source>
</evidence>
<reference evidence="14 15" key="1">
    <citation type="journal article" date="2024" name="Front Chem Biol">
        <title>Unveiling the potential of Daldinia eschscholtzii MFLUCC 19-0629 through bioactivity and bioinformatics studies for enhanced sustainable agriculture production.</title>
        <authorList>
            <person name="Brooks S."/>
            <person name="Weaver J.A."/>
            <person name="Klomchit A."/>
            <person name="Alharthi S.A."/>
            <person name="Onlamun T."/>
            <person name="Nurani R."/>
            <person name="Vong T.K."/>
            <person name="Alberti F."/>
            <person name="Greco C."/>
        </authorList>
    </citation>
    <scope>NUCLEOTIDE SEQUENCE [LARGE SCALE GENOMIC DNA]</scope>
    <source>
        <strain evidence="14">MFLUCC 19-0629</strain>
    </source>
</reference>
<keyword evidence="8" id="KW-0443">Lipid metabolism</keyword>
<protein>
    <recommendedName>
        <fullName evidence="9">3-dehydrosphinganine reductase</fullName>
        <ecNumber evidence="9">1.1.1.102</ecNumber>
    </recommendedName>
</protein>
<evidence type="ECO:0000256" key="11">
    <source>
        <dbReference type="ARBA" id="ARBA00048930"/>
    </source>
</evidence>
<keyword evidence="13" id="KW-1133">Transmembrane helix</keyword>
<keyword evidence="13" id="KW-0472">Membrane</keyword>
<comment type="catalytic activity">
    <reaction evidence="11">
        <text>sphinganine + NADP(+) = 3-oxosphinganine + NADPH + H(+)</text>
        <dbReference type="Rhea" id="RHEA:22640"/>
        <dbReference type="ChEBI" id="CHEBI:15378"/>
        <dbReference type="ChEBI" id="CHEBI:57783"/>
        <dbReference type="ChEBI" id="CHEBI:57817"/>
        <dbReference type="ChEBI" id="CHEBI:58299"/>
        <dbReference type="ChEBI" id="CHEBI:58349"/>
        <dbReference type="EC" id="1.1.1.102"/>
    </reaction>
    <physiologicalReaction direction="right-to-left" evidence="11">
        <dbReference type="Rhea" id="RHEA:22642"/>
    </physiologicalReaction>
</comment>
<dbReference type="GO" id="GO:0005789">
    <property type="term" value="C:endoplasmic reticulum membrane"/>
    <property type="evidence" value="ECO:0007669"/>
    <property type="project" value="TreeGrafter"/>
</dbReference>
<dbReference type="Proteomes" id="UP001369815">
    <property type="component" value="Unassembled WGS sequence"/>
</dbReference>
<keyword evidence="5" id="KW-0521">NADP</keyword>
<dbReference type="SUPFAM" id="SSF51735">
    <property type="entry name" value="NAD(P)-binding Rossmann-fold domains"/>
    <property type="match status" value="1"/>
</dbReference>
<evidence type="ECO:0000256" key="6">
    <source>
        <dbReference type="ARBA" id="ARBA00022919"/>
    </source>
</evidence>
<dbReference type="PANTHER" id="PTHR43550">
    <property type="entry name" value="3-KETODIHYDROSPHINGOSINE REDUCTASE"/>
    <property type="match status" value="1"/>
</dbReference>
<dbReference type="Pfam" id="PF00106">
    <property type="entry name" value="adh_short"/>
    <property type="match status" value="1"/>
</dbReference>
<evidence type="ECO:0000256" key="1">
    <source>
        <dbReference type="ARBA" id="ARBA00004240"/>
    </source>
</evidence>
<comment type="function">
    <text evidence="10">Catalyzes the reduction of 3'-oxosphinganine (3-ketodihydrosphingosine/KDS) to sphinganine (dihydrosphingosine/DHS), the second step of de novo sphingolipid biosynthesis.</text>
</comment>
<keyword evidence="7" id="KW-0560">Oxidoreductase</keyword>
<keyword evidence="6" id="KW-0746">Sphingolipid metabolism</keyword>
<evidence type="ECO:0000313" key="15">
    <source>
        <dbReference type="Proteomes" id="UP001369815"/>
    </source>
</evidence>
<dbReference type="GO" id="GO:0030148">
    <property type="term" value="P:sphingolipid biosynthetic process"/>
    <property type="evidence" value="ECO:0007669"/>
    <property type="project" value="InterPro"/>
</dbReference>
<comment type="subcellular location">
    <subcellularLocation>
        <location evidence="1">Endoplasmic reticulum</location>
    </subcellularLocation>
</comment>
<evidence type="ECO:0000256" key="10">
    <source>
        <dbReference type="ARBA" id="ARBA00044737"/>
    </source>
</evidence>
<dbReference type="GO" id="GO:0006666">
    <property type="term" value="P:3-keto-sphinganine metabolic process"/>
    <property type="evidence" value="ECO:0007669"/>
    <property type="project" value="InterPro"/>
</dbReference>
<evidence type="ECO:0000256" key="2">
    <source>
        <dbReference type="ARBA" id="ARBA00004760"/>
    </source>
</evidence>
<dbReference type="GO" id="GO:0047560">
    <property type="term" value="F:3-dehydrosphinganine reductase activity"/>
    <property type="evidence" value="ECO:0007669"/>
    <property type="project" value="UniProtKB-EC"/>
</dbReference>
<keyword evidence="15" id="KW-1185">Reference proteome</keyword>
<keyword evidence="4" id="KW-0256">Endoplasmic reticulum</keyword>
<gene>
    <name evidence="14" type="ORF">Daesc_007783</name>
</gene>
<dbReference type="InterPro" id="IPR002347">
    <property type="entry name" value="SDR_fam"/>
</dbReference>
<dbReference type="EC" id="1.1.1.102" evidence="9"/>
<evidence type="ECO:0000313" key="14">
    <source>
        <dbReference type="EMBL" id="KAK6951252.1"/>
    </source>
</evidence>
<dbReference type="InterPro" id="IPR045022">
    <property type="entry name" value="KDSR-like"/>
</dbReference>
<feature type="region of interest" description="Disordered" evidence="12">
    <location>
        <begin position="153"/>
        <end position="174"/>
    </location>
</feature>
<evidence type="ECO:0000256" key="12">
    <source>
        <dbReference type="SAM" id="MobiDB-lite"/>
    </source>
</evidence>
<comment type="pathway">
    <text evidence="3">Sphingolipid metabolism.</text>
</comment>
<dbReference type="InterPro" id="IPR036291">
    <property type="entry name" value="NAD(P)-bd_dom_sf"/>
</dbReference>
<dbReference type="CDD" id="cd08939">
    <property type="entry name" value="KDSR-like_SDR_c"/>
    <property type="match status" value="1"/>
</dbReference>